<feature type="compositionally biased region" description="Polar residues" evidence="1">
    <location>
        <begin position="218"/>
        <end position="228"/>
    </location>
</feature>
<dbReference type="GO" id="GO:0000915">
    <property type="term" value="P:actomyosin contractile ring assembly"/>
    <property type="evidence" value="ECO:0007669"/>
    <property type="project" value="TreeGrafter"/>
</dbReference>
<dbReference type="InterPro" id="IPR051364">
    <property type="entry name" value="Cytokinesis/Rho-signaling"/>
</dbReference>
<dbReference type="InterPro" id="IPR001849">
    <property type="entry name" value="PH_domain"/>
</dbReference>
<feature type="region of interest" description="Disordered" evidence="1">
    <location>
        <begin position="194"/>
        <end position="261"/>
    </location>
</feature>
<reference evidence="3 4" key="1">
    <citation type="journal article" date="2017" name="Curr. Biol.">
        <title>Genome architecture and evolution of a unichromosomal asexual nematode.</title>
        <authorList>
            <person name="Fradin H."/>
            <person name="Zegar C."/>
            <person name="Gutwein M."/>
            <person name="Lucas J."/>
            <person name="Kovtun M."/>
            <person name="Corcoran D."/>
            <person name="Baugh L.R."/>
            <person name="Kiontke K."/>
            <person name="Gunsalus K."/>
            <person name="Fitch D.H."/>
            <person name="Piano F."/>
        </authorList>
    </citation>
    <scope>NUCLEOTIDE SEQUENCE [LARGE SCALE GENOMIC DNA]</scope>
    <source>
        <strain evidence="3">PF1309</strain>
    </source>
</reference>
<dbReference type="GO" id="GO:0005826">
    <property type="term" value="C:actomyosin contractile ring"/>
    <property type="evidence" value="ECO:0007669"/>
    <property type="project" value="TreeGrafter"/>
</dbReference>
<dbReference type="GO" id="GO:0031106">
    <property type="term" value="P:septin ring organization"/>
    <property type="evidence" value="ECO:0007669"/>
    <property type="project" value="TreeGrafter"/>
</dbReference>
<feature type="compositionally biased region" description="Basic and acidic residues" evidence="1">
    <location>
        <begin position="414"/>
        <end position="440"/>
    </location>
</feature>
<evidence type="ECO:0000259" key="2">
    <source>
        <dbReference type="PROSITE" id="PS50003"/>
    </source>
</evidence>
<dbReference type="EMBL" id="LIAE01010683">
    <property type="protein sequence ID" value="PAV56643.1"/>
    <property type="molecule type" value="Genomic_DNA"/>
</dbReference>
<organism evidence="3 4">
    <name type="scientific">Diploscapter pachys</name>
    <dbReference type="NCBI Taxonomy" id="2018661"/>
    <lineage>
        <taxon>Eukaryota</taxon>
        <taxon>Metazoa</taxon>
        <taxon>Ecdysozoa</taxon>
        <taxon>Nematoda</taxon>
        <taxon>Chromadorea</taxon>
        <taxon>Rhabditida</taxon>
        <taxon>Rhabditina</taxon>
        <taxon>Rhabditomorpha</taxon>
        <taxon>Rhabditoidea</taxon>
        <taxon>Rhabditidae</taxon>
        <taxon>Diploscapter</taxon>
    </lineage>
</organism>
<accession>A0A2A2J4Y9</accession>
<dbReference type="STRING" id="2018661.A0A2A2J4Y9"/>
<dbReference type="InterPro" id="IPR012966">
    <property type="entry name" value="AHD"/>
</dbReference>
<dbReference type="OrthoDB" id="5915976at2759"/>
<comment type="caution">
    <text evidence="3">The sequence shown here is derived from an EMBL/GenBank/DDBJ whole genome shotgun (WGS) entry which is preliminary data.</text>
</comment>
<sequence>MEPNENIDPDDILKRVLDSIEKRREELETGSGMDETKENSILMTSTHNVEIQMNAVLTTSGSNIQLKPNEEDEKVRRRSRFSEIAANQVEFEKSVGGLQKKKEVEARMPKAATVSARRRSAVLEKIEEAQKRASGSDSSSGSRKSVSNSSSDAKAVTFAAGHQRSPSHGDNAPKSTPILQNSVICLDDSAANESKDKLTPLKSASSLPSAADIWSPKPYNSATKSSGYSPILSGLTSSSRSSPKITTVWTEDAGRKSSDDLNKSIVTTETIKLSTSSPVRSTAIQPGSARKVAQLLEQKFKPAGTSSKPGTPTLPAGVQTQFRGAHCVPIVSGAKAADPTPKPKMTPGNVNQLKSRWEFVSATGTPIHPDESEDALLAAARRMQEKVPFKPRTFGRIANPGKNAGFKESSASSHSREASSGDEREQERREQHTEKEKNEQGKPASSLALFNGSVSPISKAEEAKEAELEDEVFELEHPVGSGQHKLDDHNTSRMIDEAFGFMGTYDSPTSHLGRSPIKQTIFENEFGNMQASPMQGSSLPYTISFYRKMAKEMHEDQNAEKIDLNAQMSTSSLNTNQAMAYSSPMKDGAKTVDVAKLRMFLEKELMAQEERISQATRALAYCQERPEFAGSREEVDAQRACLIATETFNVLRNSLLQLETGKRKRIMGPLGELTFRSIVIRLDQNYNFHPNPMEIYYFIVLIRCGDLVEASKIVSSDEALRNELRMDFALGHRVTLNNLQPDFEAFLDIYCLRAKREILSHEEKYKLPGATLKKKGVLGGVFELNKSKTLSRGSGPSYVDRVTDRKFNWAGRMVVNLKTPARSKHTIKDVKYPLDSEALIKFTKAPITRSDISHKAFLSLFQRTVEGLASWVRMWCHLTSSEICFWKAPEDEGNGKPATIVIDLLTLAPDGVDEDHSACPYPNSFHLDMWTQKHNNPNEVERMRVSLAADMKAEMVVWLDLIRKAANENSIWNSQVITTV</sequence>
<dbReference type="Pfam" id="PF08174">
    <property type="entry name" value="Anillin"/>
    <property type="match status" value="1"/>
</dbReference>
<feature type="region of interest" description="Disordered" evidence="1">
    <location>
        <begin position="24"/>
        <end position="45"/>
    </location>
</feature>
<feature type="region of interest" description="Disordered" evidence="1">
    <location>
        <begin position="101"/>
        <end position="178"/>
    </location>
</feature>
<feature type="compositionally biased region" description="Low complexity" evidence="1">
    <location>
        <begin position="200"/>
        <end position="211"/>
    </location>
</feature>
<dbReference type="Proteomes" id="UP000218231">
    <property type="component" value="Unassembled WGS sequence"/>
</dbReference>
<feature type="compositionally biased region" description="Low complexity" evidence="1">
    <location>
        <begin position="132"/>
        <end position="156"/>
    </location>
</feature>
<dbReference type="PANTHER" id="PTHR21538">
    <property type="entry name" value="ANILLIN/RHOTEKIN RTKN"/>
    <property type="match status" value="1"/>
</dbReference>
<dbReference type="SUPFAM" id="SSF50729">
    <property type="entry name" value="PH domain-like"/>
    <property type="match status" value="1"/>
</dbReference>
<keyword evidence="4" id="KW-1185">Reference proteome</keyword>
<proteinExistence type="predicted"/>
<dbReference type="GO" id="GO:0000281">
    <property type="term" value="P:mitotic cytokinesis"/>
    <property type="evidence" value="ECO:0007669"/>
    <property type="project" value="TreeGrafter"/>
</dbReference>
<evidence type="ECO:0000313" key="4">
    <source>
        <dbReference type="Proteomes" id="UP000218231"/>
    </source>
</evidence>
<feature type="compositionally biased region" description="Basic and acidic residues" evidence="1">
    <location>
        <begin position="252"/>
        <end position="261"/>
    </location>
</feature>
<feature type="domain" description="PH" evidence="2">
    <location>
        <begin position="851"/>
        <end position="967"/>
    </location>
</feature>
<dbReference type="PROSITE" id="PS50003">
    <property type="entry name" value="PH_DOMAIN"/>
    <property type="match status" value="1"/>
</dbReference>
<dbReference type="PANTHER" id="PTHR21538:SF11">
    <property type="entry name" value="ANILLIN-LIKE PROTEIN 1"/>
    <property type="match status" value="1"/>
</dbReference>
<name>A0A2A2J4Y9_9BILA</name>
<protein>
    <recommendedName>
        <fullName evidence="2">PH domain-containing protein</fullName>
    </recommendedName>
</protein>
<dbReference type="InterPro" id="IPR011993">
    <property type="entry name" value="PH-like_dom_sf"/>
</dbReference>
<evidence type="ECO:0000313" key="3">
    <source>
        <dbReference type="EMBL" id="PAV56643.1"/>
    </source>
</evidence>
<feature type="compositionally biased region" description="Basic and acidic residues" evidence="1">
    <location>
        <begin position="121"/>
        <end position="131"/>
    </location>
</feature>
<dbReference type="AlphaFoldDB" id="A0A2A2J4Y9"/>
<feature type="compositionally biased region" description="Polar residues" evidence="1">
    <location>
        <begin position="164"/>
        <end position="178"/>
    </location>
</feature>
<gene>
    <name evidence="3" type="ORF">WR25_08071</name>
</gene>
<feature type="compositionally biased region" description="Low complexity" evidence="1">
    <location>
        <begin position="229"/>
        <end position="243"/>
    </location>
</feature>
<evidence type="ECO:0000256" key="1">
    <source>
        <dbReference type="SAM" id="MobiDB-lite"/>
    </source>
</evidence>
<dbReference type="SMART" id="SM00233">
    <property type="entry name" value="PH"/>
    <property type="match status" value="1"/>
</dbReference>
<feature type="region of interest" description="Disordered" evidence="1">
    <location>
        <begin position="388"/>
        <end position="451"/>
    </location>
</feature>
<dbReference type="Gene3D" id="2.30.29.30">
    <property type="entry name" value="Pleckstrin-homology domain (PH domain)/Phosphotyrosine-binding domain (PTB)"/>
    <property type="match status" value="1"/>
</dbReference>